<dbReference type="AlphaFoldDB" id="A0AA43UCQ2"/>
<dbReference type="InterPro" id="IPR019060">
    <property type="entry name" value="DUF2382"/>
</dbReference>
<evidence type="ECO:0000313" key="4">
    <source>
        <dbReference type="Proteomes" id="UP001171751"/>
    </source>
</evidence>
<protein>
    <submittedName>
        <fullName evidence="3">YsnF/AvaK domain-containing protein</fullName>
    </submittedName>
</protein>
<feature type="region of interest" description="Disordered" evidence="1">
    <location>
        <begin position="209"/>
        <end position="228"/>
    </location>
</feature>
<organism evidence="3 4">
    <name type="scientific">Atopococcus tabaci</name>
    <dbReference type="NCBI Taxonomy" id="269774"/>
    <lineage>
        <taxon>Bacteria</taxon>
        <taxon>Bacillati</taxon>
        <taxon>Bacillota</taxon>
        <taxon>Bacilli</taxon>
        <taxon>Lactobacillales</taxon>
        <taxon>Carnobacteriaceae</taxon>
        <taxon>Atopococcus</taxon>
    </lineage>
</organism>
<gene>
    <name evidence="3" type="ORF">Q4F26_04350</name>
</gene>
<evidence type="ECO:0000259" key="2">
    <source>
        <dbReference type="Pfam" id="PF09557"/>
    </source>
</evidence>
<evidence type="ECO:0000313" key="3">
    <source>
        <dbReference type="EMBL" id="MDO5457557.1"/>
    </source>
</evidence>
<dbReference type="PANTHER" id="PTHR38463:SF1">
    <property type="entry name" value="STRESS RESPONSE PROTEIN YSNF"/>
    <property type="match status" value="1"/>
</dbReference>
<accession>A0AA43UCQ2</accession>
<dbReference type="NCBIfam" id="TIGR02271">
    <property type="entry name" value="YsnF/AvaK domain"/>
    <property type="match status" value="1"/>
</dbReference>
<feature type="region of interest" description="Disordered" evidence="1">
    <location>
        <begin position="257"/>
        <end position="298"/>
    </location>
</feature>
<feature type="region of interest" description="Disordered" evidence="1">
    <location>
        <begin position="142"/>
        <end position="185"/>
    </location>
</feature>
<dbReference type="EMBL" id="JAUNQW010000015">
    <property type="protein sequence ID" value="MDO5457557.1"/>
    <property type="molecule type" value="Genomic_DNA"/>
</dbReference>
<feature type="compositionally biased region" description="Basic and acidic residues" evidence="1">
    <location>
        <begin position="142"/>
        <end position="155"/>
    </location>
</feature>
<reference evidence="3" key="1">
    <citation type="submission" date="2023-07" db="EMBL/GenBank/DDBJ databases">
        <title>Between Cages and Wild: Unraveling the Impact of Captivity on Animal Microbiomes and Antimicrobial Resistance.</title>
        <authorList>
            <person name="Schmartz G.P."/>
            <person name="Rehner J."/>
            <person name="Schuff M.J."/>
            <person name="Becker S.L."/>
            <person name="Kravczyk M."/>
            <person name="Gurevich A."/>
            <person name="Francke R."/>
            <person name="Mueller R."/>
            <person name="Keller V."/>
            <person name="Keller A."/>
        </authorList>
    </citation>
    <scope>NUCLEOTIDE SEQUENCE</scope>
    <source>
        <strain evidence="3">S39M_St_73</strain>
    </source>
</reference>
<dbReference type="Proteomes" id="UP001171751">
    <property type="component" value="Unassembled WGS sequence"/>
</dbReference>
<dbReference type="Pfam" id="PF09557">
    <property type="entry name" value="DUF2382"/>
    <property type="match status" value="1"/>
</dbReference>
<sequence length="298" mass="33557">MSKNYVYGSFNTVEEAVNAARSLEQRGVSQSNLAIVGNSTYESSYGDDYEFVTYTQLEEEEERGWFDKLFNSTSDVDLDFSEYQTALRNGKVLVVTDDGYRDEFGYSEDNPYAAGTVADAARRSEGDPVLPTDRRGDELVEPEFGGRVRGPKDANDAPASGNVDGESETIELHEEDVDVHTQKRDLGNVEISKEVVEETKSVEVPIEREELHIKHKTPTDDKTVDGDTVFKEETIDVPLSEDEIVVDKETRVTDEVEIEKTIHTDTQSVSETERHEELSIDDETGRLREDPDLSDKRK</sequence>
<dbReference type="PANTHER" id="PTHR38463">
    <property type="entry name" value="STRESS RESPONSE PROTEIN YSNF"/>
    <property type="match status" value="1"/>
</dbReference>
<proteinExistence type="predicted"/>
<feature type="domain" description="DUF2382" evidence="2">
    <location>
        <begin position="170"/>
        <end position="280"/>
    </location>
</feature>
<comment type="caution">
    <text evidence="3">The sequence shown here is derived from an EMBL/GenBank/DDBJ whole genome shotgun (WGS) entry which is preliminary data.</text>
</comment>
<feature type="compositionally biased region" description="Basic and acidic residues" evidence="1">
    <location>
        <begin position="271"/>
        <end position="298"/>
    </location>
</feature>
<feature type="compositionally biased region" description="Acidic residues" evidence="1">
    <location>
        <begin position="165"/>
        <end position="177"/>
    </location>
</feature>
<keyword evidence="4" id="KW-1185">Reference proteome</keyword>
<evidence type="ECO:0000256" key="1">
    <source>
        <dbReference type="SAM" id="MobiDB-lite"/>
    </source>
</evidence>
<name>A0AA43UCQ2_9LACT</name>
<dbReference type="InterPro" id="IPR052967">
    <property type="entry name" value="Stress_Response_Assoc"/>
</dbReference>